<keyword evidence="5" id="KW-1015">Disulfide bond</keyword>
<evidence type="ECO:0000256" key="6">
    <source>
        <dbReference type="ARBA" id="ARBA00023284"/>
    </source>
</evidence>
<dbReference type="InterPro" id="IPR012336">
    <property type="entry name" value="Thioredoxin-like_fold"/>
</dbReference>
<comment type="similarity">
    <text evidence="2 7">Belongs to the thioredoxin family. DsbC subfamily.</text>
</comment>
<evidence type="ECO:0000259" key="8">
    <source>
        <dbReference type="Pfam" id="PF10411"/>
    </source>
</evidence>
<dbReference type="PANTHER" id="PTHR35272:SF3">
    <property type="entry name" value="THIOL:DISULFIDE INTERCHANGE PROTEIN DSBC"/>
    <property type="match status" value="1"/>
</dbReference>
<gene>
    <name evidence="10" type="primary">dsbC</name>
    <name evidence="10" type="ORF">SG35_004970</name>
</gene>
<dbReference type="SUPFAM" id="SSF54423">
    <property type="entry name" value="DsbC/DsbG N-terminal domain-like"/>
    <property type="match status" value="1"/>
</dbReference>
<feature type="domain" description="Disulphide bond isomerase DsbC/G N-terminal" evidence="8">
    <location>
        <begin position="44"/>
        <end position="110"/>
    </location>
</feature>
<evidence type="ECO:0000256" key="7">
    <source>
        <dbReference type="RuleBase" id="RU364038"/>
    </source>
</evidence>
<evidence type="ECO:0000256" key="1">
    <source>
        <dbReference type="ARBA" id="ARBA00004418"/>
    </source>
</evidence>
<keyword evidence="11" id="KW-1185">Reference proteome</keyword>
<dbReference type="InterPro" id="IPR009094">
    <property type="entry name" value="DiS-bond_isomerase_DsbC/G_N_sf"/>
</dbReference>
<dbReference type="PROSITE" id="PS00194">
    <property type="entry name" value="THIOREDOXIN_1"/>
    <property type="match status" value="1"/>
</dbReference>
<reference evidence="10 11" key="2">
    <citation type="journal article" date="2022" name="Mar. Drugs">
        <title>Bioassay-Guided Fractionation Leads to the Detection of Cholic Acid Generated by the Rare Thalassomonas sp.</title>
        <authorList>
            <person name="Pheiffer F."/>
            <person name="Schneider Y.K."/>
            <person name="Hansen E.H."/>
            <person name="Andersen J.H."/>
            <person name="Isaksson J."/>
            <person name="Busche T."/>
            <person name="R C."/>
            <person name="Kalinowski J."/>
            <person name="Zyl L.V."/>
            <person name="Trindade M."/>
        </authorList>
    </citation>
    <scope>NUCLEOTIDE SEQUENCE [LARGE SCALE GENOMIC DNA]</scope>
    <source>
        <strain evidence="10 11">A5K-106</strain>
    </source>
</reference>
<evidence type="ECO:0000256" key="4">
    <source>
        <dbReference type="ARBA" id="ARBA00022764"/>
    </source>
</evidence>
<accession>A0AAE9YUR7</accession>
<comment type="function">
    <text evidence="7">Required for disulfide bond formation in some periplasmic proteins. Acts by transferring its disulfide bond to other proteins and is reduced in the process.</text>
</comment>
<dbReference type="Pfam" id="PF13098">
    <property type="entry name" value="Thioredoxin_2"/>
    <property type="match status" value="1"/>
</dbReference>
<dbReference type="PANTHER" id="PTHR35272">
    <property type="entry name" value="THIOL:DISULFIDE INTERCHANGE PROTEIN DSBC-RELATED"/>
    <property type="match status" value="1"/>
</dbReference>
<evidence type="ECO:0000256" key="3">
    <source>
        <dbReference type="ARBA" id="ARBA00022729"/>
    </source>
</evidence>
<dbReference type="Proteomes" id="UP000032568">
    <property type="component" value="Chromosome"/>
</dbReference>
<dbReference type="AlphaFoldDB" id="A0AAE9YUR7"/>
<feature type="chain" id="PRO_5041776502" description="Thiol:disulfide interchange protein" evidence="7">
    <location>
        <begin position="22"/>
        <end position="265"/>
    </location>
</feature>
<evidence type="ECO:0000256" key="2">
    <source>
        <dbReference type="ARBA" id="ARBA00009813"/>
    </source>
</evidence>
<proteinExistence type="inferred from homology"/>
<dbReference type="SUPFAM" id="SSF52833">
    <property type="entry name" value="Thioredoxin-like"/>
    <property type="match status" value="1"/>
</dbReference>
<feature type="signal peptide" evidence="7">
    <location>
        <begin position="1"/>
        <end position="21"/>
    </location>
</feature>
<feature type="domain" description="Thioredoxin-like fold" evidence="9">
    <location>
        <begin position="133"/>
        <end position="262"/>
    </location>
</feature>
<dbReference type="Gene3D" id="3.40.30.10">
    <property type="entry name" value="Glutaredoxin"/>
    <property type="match status" value="1"/>
</dbReference>
<evidence type="ECO:0000259" key="9">
    <source>
        <dbReference type="Pfam" id="PF13098"/>
    </source>
</evidence>
<dbReference type="CDD" id="cd03020">
    <property type="entry name" value="DsbA_DsbC_DsbG"/>
    <property type="match status" value="1"/>
</dbReference>
<dbReference type="EMBL" id="CP059735">
    <property type="protein sequence ID" value="WDE00017.1"/>
    <property type="molecule type" value="Genomic_DNA"/>
</dbReference>
<keyword evidence="3 7" id="KW-0732">Signal</keyword>
<dbReference type="InterPro" id="IPR051470">
    <property type="entry name" value="Thiol:disulfide_interchange"/>
</dbReference>
<comment type="subcellular location">
    <subcellularLocation>
        <location evidence="1 7">Periplasm</location>
    </subcellularLocation>
</comment>
<keyword evidence="6 7" id="KW-0676">Redox-active center</keyword>
<dbReference type="NCBIfam" id="NF008129">
    <property type="entry name" value="PRK10877.1"/>
    <property type="match status" value="1"/>
</dbReference>
<reference evidence="10 11" key="1">
    <citation type="journal article" date="2015" name="Genome Announc.">
        <title>Draft Genome Sequences of Marine Isolates of Thalassomonas viridans and Thalassomonas actiniarum.</title>
        <authorList>
            <person name="Olonade I."/>
            <person name="van Zyl L.J."/>
            <person name="Trindade M."/>
        </authorList>
    </citation>
    <scope>NUCLEOTIDE SEQUENCE [LARGE SCALE GENOMIC DNA]</scope>
    <source>
        <strain evidence="10 11">A5K-106</strain>
    </source>
</reference>
<keyword evidence="4 7" id="KW-0574">Periplasm</keyword>
<dbReference type="GO" id="GO:0016853">
    <property type="term" value="F:isomerase activity"/>
    <property type="evidence" value="ECO:0007669"/>
    <property type="project" value="UniProtKB-KW"/>
</dbReference>
<dbReference type="InterPro" id="IPR036249">
    <property type="entry name" value="Thioredoxin-like_sf"/>
</dbReference>
<dbReference type="KEGG" id="tact:SG35_004970"/>
<dbReference type="Gene3D" id="3.10.450.70">
    <property type="entry name" value="Disulphide bond isomerase, DsbC/G, N-terminal"/>
    <property type="match status" value="1"/>
</dbReference>
<dbReference type="InterPro" id="IPR018950">
    <property type="entry name" value="DiS-bond_isomerase_DsbC/G_N"/>
</dbReference>
<keyword evidence="10" id="KW-0413">Isomerase</keyword>
<organism evidence="10 11">
    <name type="scientific">Thalassomonas actiniarum</name>
    <dbReference type="NCBI Taxonomy" id="485447"/>
    <lineage>
        <taxon>Bacteria</taxon>
        <taxon>Pseudomonadati</taxon>
        <taxon>Pseudomonadota</taxon>
        <taxon>Gammaproteobacteria</taxon>
        <taxon>Alteromonadales</taxon>
        <taxon>Colwelliaceae</taxon>
        <taxon>Thalassomonas</taxon>
    </lineage>
</organism>
<evidence type="ECO:0000313" key="10">
    <source>
        <dbReference type="EMBL" id="WDE00017.1"/>
    </source>
</evidence>
<dbReference type="InterPro" id="IPR033954">
    <property type="entry name" value="DiS-bond_Isoase_DsbC/G"/>
</dbReference>
<protein>
    <recommendedName>
        <fullName evidence="7">Thiol:disulfide interchange protein</fullName>
    </recommendedName>
</protein>
<dbReference type="RefSeq" id="WP_053043278.1">
    <property type="nucleotide sequence ID" value="NZ_CP059735.1"/>
</dbReference>
<name>A0AAE9YUR7_9GAMM</name>
<dbReference type="Pfam" id="PF10411">
    <property type="entry name" value="DsbC_N"/>
    <property type="match status" value="1"/>
</dbReference>
<dbReference type="InterPro" id="IPR017937">
    <property type="entry name" value="Thioredoxin_CS"/>
</dbReference>
<evidence type="ECO:0000256" key="5">
    <source>
        <dbReference type="ARBA" id="ARBA00023157"/>
    </source>
</evidence>
<sequence length="265" mass="28823">MFKKLISGATLAIFAYSASVAAEKGQDILTSAVQPSSAVAAKSAGLDANALKAKLTAKLGLEVEGVATTPVAGIAEVITNQGLFYASYDGAYFFHGKLFSIEKEVTNLTEESMAKVRVTGMDKFANDMIVYPAKNEKHVVTVFTDITCGYCRKLHEQMDEYNEMGITVRYLAYPRAGITDRNGNLTQGFQDMRSIWCHEDPNTAMTKAKAGSAVAHRICDKPVEAEFDFGRRVGVNGTPAIMLANGMMLPGYREPRDLLQVLESL</sequence>
<dbReference type="GO" id="GO:0042597">
    <property type="term" value="C:periplasmic space"/>
    <property type="evidence" value="ECO:0007669"/>
    <property type="project" value="UniProtKB-SubCell"/>
</dbReference>
<evidence type="ECO:0000313" key="11">
    <source>
        <dbReference type="Proteomes" id="UP000032568"/>
    </source>
</evidence>